<dbReference type="EMBL" id="JASCZI010182236">
    <property type="protein sequence ID" value="MED6187417.1"/>
    <property type="molecule type" value="Genomic_DNA"/>
</dbReference>
<protein>
    <submittedName>
        <fullName evidence="1">Uncharacterized protein</fullName>
    </submittedName>
</protein>
<organism evidence="1 2">
    <name type="scientific">Stylosanthes scabra</name>
    <dbReference type="NCBI Taxonomy" id="79078"/>
    <lineage>
        <taxon>Eukaryota</taxon>
        <taxon>Viridiplantae</taxon>
        <taxon>Streptophyta</taxon>
        <taxon>Embryophyta</taxon>
        <taxon>Tracheophyta</taxon>
        <taxon>Spermatophyta</taxon>
        <taxon>Magnoliopsida</taxon>
        <taxon>eudicotyledons</taxon>
        <taxon>Gunneridae</taxon>
        <taxon>Pentapetalae</taxon>
        <taxon>rosids</taxon>
        <taxon>fabids</taxon>
        <taxon>Fabales</taxon>
        <taxon>Fabaceae</taxon>
        <taxon>Papilionoideae</taxon>
        <taxon>50 kb inversion clade</taxon>
        <taxon>dalbergioids sensu lato</taxon>
        <taxon>Dalbergieae</taxon>
        <taxon>Pterocarpus clade</taxon>
        <taxon>Stylosanthes</taxon>
    </lineage>
</organism>
<evidence type="ECO:0000313" key="1">
    <source>
        <dbReference type="EMBL" id="MED6187417.1"/>
    </source>
</evidence>
<dbReference type="Proteomes" id="UP001341840">
    <property type="component" value="Unassembled WGS sequence"/>
</dbReference>
<proteinExistence type="predicted"/>
<reference evidence="1 2" key="1">
    <citation type="journal article" date="2023" name="Plants (Basel)">
        <title>Bridging the Gap: Combining Genomics and Transcriptomics Approaches to Understand Stylosanthes scabra, an Orphan Legume from the Brazilian Caatinga.</title>
        <authorList>
            <person name="Ferreira-Neto J.R.C."/>
            <person name="da Silva M.D."/>
            <person name="Binneck E."/>
            <person name="de Melo N.F."/>
            <person name="da Silva R.H."/>
            <person name="de Melo A.L.T.M."/>
            <person name="Pandolfi V."/>
            <person name="Bustamante F.O."/>
            <person name="Brasileiro-Vidal A.C."/>
            <person name="Benko-Iseppon A.M."/>
        </authorList>
    </citation>
    <scope>NUCLEOTIDE SEQUENCE [LARGE SCALE GENOMIC DNA]</scope>
    <source>
        <tissue evidence="1">Leaves</tissue>
    </source>
</reference>
<gene>
    <name evidence="1" type="ORF">PIB30_076229</name>
</gene>
<keyword evidence="2" id="KW-1185">Reference proteome</keyword>
<name>A0ABU6WNJ6_9FABA</name>
<accession>A0ABU6WNJ6</accession>
<evidence type="ECO:0000313" key="2">
    <source>
        <dbReference type="Proteomes" id="UP001341840"/>
    </source>
</evidence>
<comment type="caution">
    <text evidence="1">The sequence shown here is derived from an EMBL/GenBank/DDBJ whole genome shotgun (WGS) entry which is preliminary data.</text>
</comment>
<sequence length="99" mass="11136">MEEKLKKNNQPIPLLLHLHRHHPPILSNPYRFRGPQHHCWIPSPTLQLFALNLLFLASICRKVCNSSLFRHSSLVSVGSDDVLISSAAKYAAAISKTLT</sequence>